<keyword evidence="1" id="KW-0732">Signal</keyword>
<protein>
    <submittedName>
        <fullName evidence="2">Uncharacterized protein</fullName>
    </submittedName>
</protein>
<feature type="signal peptide" evidence="1">
    <location>
        <begin position="1"/>
        <end position="21"/>
    </location>
</feature>
<reference evidence="2 3" key="1">
    <citation type="submission" date="2024-09" db="EMBL/GenBank/DDBJ databases">
        <authorList>
            <person name="Sun Q."/>
            <person name="Mori K."/>
        </authorList>
    </citation>
    <scope>NUCLEOTIDE SEQUENCE [LARGE SCALE GENOMIC DNA]</scope>
    <source>
        <strain evidence="2 3">CCM 7765</strain>
    </source>
</reference>
<evidence type="ECO:0000256" key="1">
    <source>
        <dbReference type="SAM" id="SignalP"/>
    </source>
</evidence>
<comment type="caution">
    <text evidence="2">The sequence shown here is derived from an EMBL/GenBank/DDBJ whole genome shotgun (WGS) entry which is preliminary data.</text>
</comment>
<dbReference type="Proteomes" id="UP001589774">
    <property type="component" value="Unassembled WGS sequence"/>
</dbReference>
<dbReference type="PROSITE" id="PS51257">
    <property type="entry name" value="PROKAR_LIPOPROTEIN"/>
    <property type="match status" value="1"/>
</dbReference>
<name>A0ABV6HIU3_9SPHI</name>
<evidence type="ECO:0000313" key="3">
    <source>
        <dbReference type="Proteomes" id="UP001589774"/>
    </source>
</evidence>
<evidence type="ECO:0000313" key="2">
    <source>
        <dbReference type="EMBL" id="MFC0318812.1"/>
    </source>
</evidence>
<keyword evidence="3" id="KW-1185">Reference proteome</keyword>
<organism evidence="2 3">
    <name type="scientific">Olivibacter oleidegradans</name>
    <dbReference type="NCBI Taxonomy" id="760123"/>
    <lineage>
        <taxon>Bacteria</taxon>
        <taxon>Pseudomonadati</taxon>
        <taxon>Bacteroidota</taxon>
        <taxon>Sphingobacteriia</taxon>
        <taxon>Sphingobacteriales</taxon>
        <taxon>Sphingobacteriaceae</taxon>
        <taxon>Olivibacter</taxon>
    </lineage>
</organism>
<feature type="chain" id="PRO_5045690831" evidence="1">
    <location>
        <begin position="22"/>
        <end position="180"/>
    </location>
</feature>
<accession>A0ABV6HIU3</accession>
<dbReference type="RefSeq" id="WP_130857342.1">
    <property type="nucleotide sequence ID" value="NZ_JBHLWO010000002.1"/>
</dbReference>
<dbReference type="EMBL" id="JBHLWO010000002">
    <property type="protein sequence ID" value="MFC0318812.1"/>
    <property type="molecule type" value="Genomic_DNA"/>
</dbReference>
<proteinExistence type="predicted"/>
<sequence length="180" mass="21253">MKYFPSLTLPMLALFMGISCSSDNGEMKVTHPPYFDLISYFKQEAQFLQKKNPLILKTVGKNEQREQMKLRLGDWQREFELFSSSDINKPDWLQSYRIDSADGKLSYRAKAPRLRTKQITIYKDPKGTVRHIQILNGEKNWLYESSERLDYFPDSLYEIEKEQSIRIIGRNNYIITGRIL</sequence>
<gene>
    <name evidence="2" type="ORF">ACFFI0_10855</name>
</gene>